<dbReference type="OrthoDB" id="882829at2"/>
<dbReference type="EMBL" id="CP036433">
    <property type="protein sequence ID" value="QDU94680.1"/>
    <property type="molecule type" value="Genomic_DNA"/>
</dbReference>
<gene>
    <name evidence="1" type="ORF">Pla8534_24860</name>
</gene>
<protein>
    <submittedName>
        <fullName evidence="1">Uncharacterized protein</fullName>
    </submittedName>
</protein>
<name>A0A518DS58_9BACT</name>
<sequence>MIDSSELVTDVYGYWPKFEGAYVIAATIEADSTLFYELGERTFTIDLHWWLGAKDHYPGGPIIFAPDDLHHRIRIAFCVEDLRVHTFFCSNPQVFKLLIEADSRSVACEGGFEMSFTYNDAKVLSVIPCDEVGRPV</sequence>
<evidence type="ECO:0000313" key="1">
    <source>
        <dbReference type="EMBL" id="QDU94680.1"/>
    </source>
</evidence>
<dbReference type="RefSeq" id="WP_145053300.1">
    <property type="nucleotide sequence ID" value="NZ_CP036433.1"/>
</dbReference>
<accession>A0A518DS58</accession>
<proteinExistence type="predicted"/>
<reference evidence="1 2" key="1">
    <citation type="submission" date="2019-02" db="EMBL/GenBank/DDBJ databases">
        <title>Deep-cultivation of Planctomycetes and their phenomic and genomic characterization uncovers novel biology.</title>
        <authorList>
            <person name="Wiegand S."/>
            <person name="Jogler M."/>
            <person name="Boedeker C."/>
            <person name="Pinto D."/>
            <person name="Vollmers J."/>
            <person name="Rivas-Marin E."/>
            <person name="Kohn T."/>
            <person name="Peeters S.H."/>
            <person name="Heuer A."/>
            <person name="Rast P."/>
            <person name="Oberbeckmann S."/>
            <person name="Bunk B."/>
            <person name="Jeske O."/>
            <person name="Meyerdierks A."/>
            <person name="Storesund J.E."/>
            <person name="Kallscheuer N."/>
            <person name="Luecker S."/>
            <person name="Lage O.M."/>
            <person name="Pohl T."/>
            <person name="Merkel B.J."/>
            <person name="Hornburger P."/>
            <person name="Mueller R.-W."/>
            <person name="Bruemmer F."/>
            <person name="Labrenz M."/>
            <person name="Spormann A.M."/>
            <person name="Op den Camp H."/>
            <person name="Overmann J."/>
            <person name="Amann R."/>
            <person name="Jetten M.S.M."/>
            <person name="Mascher T."/>
            <person name="Medema M.H."/>
            <person name="Devos D.P."/>
            <person name="Kaster A.-K."/>
            <person name="Ovreas L."/>
            <person name="Rohde M."/>
            <person name="Galperin M.Y."/>
            <person name="Jogler C."/>
        </authorList>
    </citation>
    <scope>NUCLEOTIDE SEQUENCE [LARGE SCALE GENOMIC DNA]</scope>
    <source>
        <strain evidence="1 2">Pla85_3_4</strain>
    </source>
</reference>
<dbReference type="AlphaFoldDB" id="A0A518DS58"/>
<organism evidence="1 2">
    <name type="scientific">Lignipirellula cremea</name>
    <dbReference type="NCBI Taxonomy" id="2528010"/>
    <lineage>
        <taxon>Bacteria</taxon>
        <taxon>Pseudomonadati</taxon>
        <taxon>Planctomycetota</taxon>
        <taxon>Planctomycetia</taxon>
        <taxon>Pirellulales</taxon>
        <taxon>Pirellulaceae</taxon>
        <taxon>Lignipirellula</taxon>
    </lineage>
</organism>
<keyword evidence="2" id="KW-1185">Reference proteome</keyword>
<evidence type="ECO:0000313" key="2">
    <source>
        <dbReference type="Proteomes" id="UP000317648"/>
    </source>
</evidence>
<dbReference type="KEGG" id="lcre:Pla8534_24860"/>
<dbReference type="Proteomes" id="UP000317648">
    <property type="component" value="Chromosome"/>
</dbReference>